<dbReference type="Pfam" id="PF00355">
    <property type="entry name" value="Rieske"/>
    <property type="match status" value="1"/>
</dbReference>
<keyword evidence="3" id="KW-0809">Transit peptide</keyword>
<evidence type="ECO:0000259" key="9">
    <source>
        <dbReference type="PROSITE" id="PS51296"/>
    </source>
</evidence>
<dbReference type="OrthoDB" id="426882at2759"/>
<evidence type="ECO:0000256" key="8">
    <source>
        <dbReference type="SAM" id="Phobius"/>
    </source>
</evidence>
<feature type="transmembrane region" description="Helical" evidence="8">
    <location>
        <begin position="559"/>
        <end position="579"/>
    </location>
</feature>
<keyword evidence="6 8" id="KW-0472">Membrane</keyword>
<evidence type="ECO:0000313" key="11">
    <source>
        <dbReference type="Proteomes" id="UP000693970"/>
    </source>
</evidence>
<evidence type="ECO:0000313" key="10">
    <source>
        <dbReference type="EMBL" id="KAG7367561.1"/>
    </source>
</evidence>
<protein>
    <submittedName>
        <fullName evidence="10">Rieske domain containing protein</fullName>
    </submittedName>
</protein>
<feature type="domain" description="Rieske" evidence="9">
    <location>
        <begin position="99"/>
        <end position="215"/>
    </location>
</feature>
<dbReference type="PROSITE" id="PS51257">
    <property type="entry name" value="PROKAR_LIPOPROTEIN"/>
    <property type="match status" value="1"/>
</dbReference>
<keyword evidence="5" id="KW-0560">Oxidoreductase</keyword>
<dbReference type="GO" id="GO:0051537">
    <property type="term" value="F:2 iron, 2 sulfur cluster binding"/>
    <property type="evidence" value="ECO:0007669"/>
    <property type="project" value="InterPro"/>
</dbReference>
<dbReference type="Pfam" id="PF08417">
    <property type="entry name" value="PaO"/>
    <property type="match status" value="1"/>
</dbReference>
<evidence type="ECO:0000256" key="6">
    <source>
        <dbReference type="ARBA" id="ARBA00023136"/>
    </source>
</evidence>
<dbReference type="GO" id="GO:0005737">
    <property type="term" value="C:cytoplasm"/>
    <property type="evidence" value="ECO:0007669"/>
    <property type="project" value="TreeGrafter"/>
</dbReference>
<dbReference type="PANTHER" id="PTHR21266:SF32">
    <property type="entry name" value="CHOLESTEROL 7-DESATURASE NVD"/>
    <property type="match status" value="1"/>
</dbReference>
<comment type="caution">
    <text evidence="10">The sequence shown here is derived from an EMBL/GenBank/DDBJ whole genome shotgun (WGS) entry which is preliminary data.</text>
</comment>
<name>A0A9K3LVP3_9STRA</name>
<dbReference type="InterPro" id="IPR013626">
    <property type="entry name" value="PaO"/>
</dbReference>
<evidence type="ECO:0000256" key="7">
    <source>
        <dbReference type="SAM" id="MobiDB-lite"/>
    </source>
</evidence>
<organism evidence="10 11">
    <name type="scientific">Nitzschia inconspicua</name>
    <dbReference type="NCBI Taxonomy" id="303405"/>
    <lineage>
        <taxon>Eukaryota</taxon>
        <taxon>Sar</taxon>
        <taxon>Stramenopiles</taxon>
        <taxon>Ochrophyta</taxon>
        <taxon>Bacillariophyta</taxon>
        <taxon>Bacillariophyceae</taxon>
        <taxon>Bacillariophycidae</taxon>
        <taxon>Bacillariales</taxon>
        <taxon>Bacillariaceae</taxon>
        <taxon>Nitzschia</taxon>
    </lineage>
</organism>
<evidence type="ECO:0000256" key="5">
    <source>
        <dbReference type="ARBA" id="ARBA00023002"/>
    </source>
</evidence>
<dbReference type="InterPro" id="IPR050584">
    <property type="entry name" value="Cholesterol_7-desaturase"/>
</dbReference>
<sequence>MAKTMVVVCNISYVALFAVGCFPNARAFVIPNSVIPRFLALSQPQQQTLPSSLLLSSGSAPSSDLSAADTSSSATTTTPSSTTTSSTRLFENFSYQSRWYPVIWARDLLLNEPTKVTVFDVDYVVAKTSDTEVLALEDRCPHKAAALSEGRITASGNFQCAYHGWAFDGTTGVCKDIPQLAQVDSGGGGGGGVTFPSRSCATAIPAQIHQEMVYLFLGGSAEEALLAPPPPTVTEYDTLGFRMSCSIRDMPVDWPIVVSNICDAEHGAFAHQAKAFDMYSSSKEHPLQVVQEFPNNGKDWIVRTKVDASTKLLHVDRQRRLQNGEKVKQDVEKDTPWATTMFQAPFHLQMRRLDKKTNTTSFVSAFYICPVGVGRCRFMAAGLSKVAPPRWVTKLALDNFLDQDTYLLATQQHFILSSEADDVRELMKKRQKENYSTERDLEMESMNTRRQLFCLSTPNDAFGAKLEQFWDATLLRSPNRIKNLMKLDSAGAFLETASRNVVLDRKTQHLDICPDSQAALRNCQRTRLVGALLAATLICTKSLLPVMMKYQVARQLDGFLRPFSVVAVSSLSLVIGGIAHKMCREYFFKYTPDYRRKDMSKIPKLIWKDV</sequence>
<keyword evidence="11" id="KW-1185">Reference proteome</keyword>
<dbReference type="PROSITE" id="PS51296">
    <property type="entry name" value="RIESKE"/>
    <property type="match status" value="1"/>
</dbReference>
<dbReference type="AlphaFoldDB" id="A0A9K3LVP3"/>
<dbReference type="GO" id="GO:0010277">
    <property type="term" value="F:chlorophyllide a oxygenase activity"/>
    <property type="evidence" value="ECO:0007669"/>
    <property type="project" value="InterPro"/>
</dbReference>
<accession>A0A9K3LVP3</accession>
<evidence type="ECO:0000256" key="1">
    <source>
        <dbReference type="ARBA" id="ARBA00004370"/>
    </source>
</evidence>
<feature type="region of interest" description="Disordered" evidence="7">
    <location>
        <begin position="64"/>
        <end position="85"/>
    </location>
</feature>
<dbReference type="GO" id="GO:0016020">
    <property type="term" value="C:membrane"/>
    <property type="evidence" value="ECO:0007669"/>
    <property type="project" value="UniProtKB-SubCell"/>
</dbReference>
<evidence type="ECO:0000256" key="3">
    <source>
        <dbReference type="ARBA" id="ARBA00022946"/>
    </source>
</evidence>
<keyword evidence="4 8" id="KW-1133">Transmembrane helix</keyword>
<reference evidence="10" key="1">
    <citation type="journal article" date="2021" name="Sci. Rep.">
        <title>Diploid genomic architecture of Nitzschia inconspicua, an elite biomass production diatom.</title>
        <authorList>
            <person name="Oliver A."/>
            <person name="Podell S."/>
            <person name="Pinowska A."/>
            <person name="Traller J.C."/>
            <person name="Smith S.R."/>
            <person name="McClure R."/>
            <person name="Beliaev A."/>
            <person name="Bohutskyi P."/>
            <person name="Hill E.A."/>
            <person name="Rabines A."/>
            <person name="Zheng H."/>
            <person name="Allen L.Z."/>
            <person name="Kuo A."/>
            <person name="Grigoriev I.V."/>
            <person name="Allen A.E."/>
            <person name="Hazlebeck D."/>
            <person name="Allen E.E."/>
        </authorList>
    </citation>
    <scope>NUCLEOTIDE SEQUENCE</scope>
    <source>
        <strain evidence="10">Hildebrandi</strain>
    </source>
</reference>
<dbReference type="InterPro" id="IPR017941">
    <property type="entry name" value="Rieske_2Fe-2S"/>
</dbReference>
<reference evidence="10" key="2">
    <citation type="submission" date="2021-04" db="EMBL/GenBank/DDBJ databases">
        <authorList>
            <person name="Podell S."/>
        </authorList>
    </citation>
    <scope>NUCLEOTIDE SEQUENCE</scope>
    <source>
        <strain evidence="10">Hildebrandi</strain>
    </source>
</reference>
<evidence type="ECO:0000256" key="4">
    <source>
        <dbReference type="ARBA" id="ARBA00022989"/>
    </source>
</evidence>
<dbReference type="PANTHER" id="PTHR21266">
    <property type="entry name" value="IRON-SULFUR DOMAIN CONTAINING PROTEIN"/>
    <property type="match status" value="1"/>
</dbReference>
<proteinExistence type="predicted"/>
<comment type="subcellular location">
    <subcellularLocation>
        <location evidence="1">Membrane</location>
    </subcellularLocation>
</comment>
<evidence type="ECO:0000256" key="2">
    <source>
        <dbReference type="ARBA" id="ARBA00022692"/>
    </source>
</evidence>
<dbReference type="Proteomes" id="UP000693970">
    <property type="component" value="Unassembled WGS sequence"/>
</dbReference>
<dbReference type="EMBL" id="JAGRRH010000007">
    <property type="protein sequence ID" value="KAG7367561.1"/>
    <property type="molecule type" value="Genomic_DNA"/>
</dbReference>
<gene>
    <name evidence="10" type="ORF">IV203_030232</name>
</gene>
<keyword evidence="2 8" id="KW-0812">Transmembrane</keyword>